<evidence type="ECO:0008006" key="4">
    <source>
        <dbReference type="Google" id="ProtNLM"/>
    </source>
</evidence>
<protein>
    <recommendedName>
        <fullName evidence="4">SH3-like domain-containing protein</fullName>
    </recommendedName>
</protein>
<feature type="signal peptide" evidence="1">
    <location>
        <begin position="1"/>
        <end position="31"/>
    </location>
</feature>
<evidence type="ECO:0000256" key="1">
    <source>
        <dbReference type="SAM" id="SignalP"/>
    </source>
</evidence>
<dbReference type="EMBL" id="BMYV01000002">
    <property type="protein sequence ID" value="GGX71209.1"/>
    <property type="molecule type" value="Genomic_DNA"/>
</dbReference>
<dbReference type="Pfam" id="PF06347">
    <property type="entry name" value="SH3_4"/>
    <property type="match status" value="2"/>
</dbReference>
<accession>A0A918NJ15</accession>
<comment type="caution">
    <text evidence="2">The sequence shown here is derived from an EMBL/GenBank/DDBJ whole genome shotgun (WGS) entry which is preliminary data.</text>
</comment>
<reference evidence="2 3" key="1">
    <citation type="journal article" date="2014" name="Int. J. Syst. Evol. Microbiol.">
        <title>Complete genome sequence of Corynebacterium casei LMG S-19264T (=DSM 44701T), isolated from a smear-ripened cheese.</title>
        <authorList>
            <consortium name="US DOE Joint Genome Institute (JGI-PGF)"/>
            <person name="Walter F."/>
            <person name="Albersmeier A."/>
            <person name="Kalinowski J."/>
            <person name="Ruckert C."/>
        </authorList>
    </citation>
    <scope>NUCLEOTIDE SEQUENCE [LARGE SCALE GENOMIC DNA]</scope>
    <source>
        <strain evidence="2 3">KCTC 23968</strain>
    </source>
</reference>
<feature type="chain" id="PRO_5037318071" description="SH3-like domain-containing protein" evidence="1">
    <location>
        <begin position="32"/>
        <end position="192"/>
    </location>
</feature>
<sequence>MLNQINCTSVIMRKITLTLVSALVLVSPAVAQDRVERVVQPVPASTTENLYRVNADRTPSGFDVPRFVSLKFSRVNGRTGPSRDHPVAWQYQRRGLPLLIVAETEMWRKVRDISGDEAWVHKPTLSGARTVIATRQATLRSRPNAKAREVARTDEMALLRLETCRDGWCEVKAENGLKGWARQEGLWGASRP</sequence>
<dbReference type="InterPro" id="IPR010466">
    <property type="entry name" value="DUF1058"/>
</dbReference>
<dbReference type="Gene3D" id="2.30.30.40">
    <property type="entry name" value="SH3 Domains"/>
    <property type="match status" value="1"/>
</dbReference>
<keyword evidence="3" id="KW-1185">Reference proteome</keyword>
<evidence type="ECO:0000313" key="2">
    <source>
        <dbReference type="EMBL" id="GGX71209.1"/>
    </source>
</evidence>
<dbReference type="AlphaFoldDB" id="A0A918NJ15"/>
<proteinExistence type="predicted"/>
<evidence type="ECO:0000313" key="3">
    <source>
        <dbReference type="Proteomes" id="UP000600865"/>
    </source>
</evidence>
<gene>
    <name evidence="2" type="ORF">GCM10011309_21710</name>
</gene>
<dbReference type="Proteomes" id="UP000600865">
    <property type="component" value="Unassembled WGS sequence"/>
</dbReference>
<keyword evidence="1" id="KW-0732">Signal</keyword>
<organism evidence="2 3">
    <name type="scientific">Litorimonas cladophorae</name>
    <dbReference type="NCBI Taxonomy" id="1220491"/>
    <lineage>
        <taxon>Bacteria</taxon>
        <taxon>Pseudomonadati</taxon>
        <taxon>Pseudomonadota</taxon>
        <taxon>Alphaproteobacteria</taxon>
        <taxon>Maricaulales</taxon>
        <taxon>Robiginitomaculaceae</taxon>
    </lineage>
</organism>
<name>A0A918NJ15_9PROT</name>